<reference evidence="2 3" key="1">
    <citation type="submission" date="2014-11" db="EMBL/GenBank/DDBJ databases">
        <authorList>
            <person name="Zhu J."/>
            <person name="Qi W."/>
            <person name="Song R."/>
        </authorList>
    </citation>
    <scope>NUCLEOTIDE SEQUENCE [LARGE SCALE GENOMIC DNA]</scope>
</reference>
<dbReference type="Proteomes" id="UP000041254">
    <property type="component" value="Unassembled WGS sequence"/>
</dbReference>
<dbReference type="InParanoid" id="A0A0G4G9C4"/>
<sequence length="298" mass="32883">MASQPPGHHLTQQPSRHEPTTTPPPFPSLVTLAIKKAAHMAKSDERQRDELRSQIINSSIADVEVMLGLVKQHIQEAMSRLGLEDVLTFTVCDLEGAWEVAYLLEQDSGTWRLIGQFIRLAAIFRLTPATGLPLRVSSESLPRQSALHPPLAIVIYQLFSHQLTVNGQRLSLEPGVISPLTRWTLQVKALLGDSQPTNKGGAYRIGEMFSLRAVLYGELPAGHPYSATYKETDPPIRCGPWLCASFTAFLLCCLGTCWSGEAAVSKEKVLHAHIGDMDPRYERLLTDDIPEQQGVSVD</sequence>
<gene>
    <name evidence="2" type="ORF">Vbra_22090</name>
</gene>
<dbReference type="AlphaFoldDB" id="A0A0G4G9C4"/>
<organism evidence="2 3">
    <name type="scientific">Vitrella brassicaformis (strain CCMP3155)</name>
    <dbReference type="NCBI Taxonomy" id="1169540"/>
    <lineage>
        <taxon>Eukaryota</taxon>
        <taxon>Sar</taxon>
        <taxon>Alveolata</taxon>
        <taxon>Colpodellida</taxon>
        <taxon>Vitrellaceae</taxon>
        <taxon>Vitrella</taxon>
    </lineage>
</organism>
<accession>A0A0G4G9C4</accession>
<evidence type="ECO:0000256" key="1">
    <source>
        <dbReference type="SAM" id="MobiDB-lite"/>
    </source>
</evidence>
<evidence type="ECO:0000313" key="3">
    <source>
        <dbReference type="Proteomes" id="UP000041254"/>
    </source>
</evidence>
<protein>
    <submittedName>
        <fullName evidence="2">Uncharacterized protein</fullName>
    </submittedName>
</protein>
<dbReference type="EMBL" id="CDMY01000599">
    <property type="protein sequence ID" value="CEM25393.1"/>
    <property type="molecule type" value="Genomic_DNA"/>
</dbReference>
<dbReference type="VEuPathDB" id="CryptoDB:Vbra_22090"/>
<feature type="region of interest" description="Disordered" evidence="1">
    <location>
        <begin position="1"/>
        <end position="27"/>
    </location>
</feature>
<dbReference type="PhylomeDB" id="A0A0G4G9C4"/>
<evidence type="ECO:0000313" key="2">
    <source>
        <dbReference type="EMBL" id="CEM25393.1"/>
    </source>
</evidence>
<proteinExistence type="predicted"/>
<keyword evidence="3" id="KW-1185">Reference proteome</keyword>
<name>A0A0G4G9C4_VITBC</name>